<dbReference type="GO" id="GO:0000287">
    <property type="term" value="F:magnesium ion binding"/>
    <property type="evidence" value="ECO:0007669"/>
    <property type="project" value="InterPro"/>
</dbReference>
<proteinExistence type="predicted"/>
<dbReference type="InterPro" id="IPR008930">
    <property type="entry name" value="Terpenoid_cyclase/PrenylTrfase"/>
</dbReference>
<reference evidence="5" key="2">
    <citation type="journal article" date="2024" name="Plant">
        <title>Genomic evolution and insights into agronomic trait innovations of Sesamum species.</title>
        <authorList>
            <person name="Miao H."/>
            <person name="Wang L."/>
            <person name="Qu L."/>
            <person name="Liu H."/>
            <person name="Sun Y."/>
            <person name="Le M."/>
            <person name="Wang Q."/>
            <person name="Wei S."/>
            <person name="Zheng Y."/>
            <person name="Lin W."/>
            <person name="Duan Y."/>
            <person name="Cao H."/>
            <person name="Xiong S."/>
            <person name="Wang X."/>
            <person name="Wei L."/>
            <person name="Li C."/>
            <person name="Ma Q."/>
            <person name="Ju M."/>
            <person name="Zhao R."/>
            <person name="Li G."/>
            <person name="Mu C."/>
            <person name="Tian Q."/>
            <person name="Mei H."/>
            <person name="Zhang T."/>
            <person name="Gao T."/>
            <person name="Zhang H."/>
        </authorList>
    </citation>
    <scope>NUCLEOTIDE SEQUENCE</scope>
    <source>
        <strain evidence="5">KEN1</strain>
    </source>
</reference>
<dbReference type="Gene3D" id="1.50.10.130">
    <property type="entry name" value="Terpene synthase, N-terminal domain"/>
    <property type="match status" value="1"/>
</dbReference>
<name>A0AAW2Y1G4_9LAMI</name>
<dbReference type="SUPFAM" id="SSF48576">
    <property type="entry name" value="Terpenoid synthases"/>
    <property type="match status" value="1"/>
</dbReference>
<evidence type="ECO:0000256" key="3">
    <source>
        <dbReference type="ARBA" id="ARBA00022842"/>
    </source>
</evidence>
<protein>
    <submittedName>
        <fullName evidence="5">Kolavenyl diphosphate synthase TPS5, chloroplastic</fullName>
    </submittedName>
</protein>
<feature type="domain" description="Terpene synthase metal-binding" evidence="4">
    <location>
        <begin position="423"/>
        <end position="537"/>
    </location>
</feature>
<dbReference type="PANTHER" id="PTHR31739:SF4">
    <property type="entry name" value="ENT-COPALYL DIPHOSPHATE SYNTHASE, CHLOROPLASTIC"/>
    <property type="match status" value="1"/>
</dbReference>
<reference evidence="5" key="1">
    <citation type="submission" date="2020-06" db="EMBL/GenBank/DDBJ databases">
        <authorList>
            <person name="Li T."/>
            <person name="Hu X."/>
            <person name="Zhang T."/>
            <person name="Song X."/>
            <person name="Zhang H."/>
            <person name="Dai N."/>
            <person name="Sheng W."/>
            <person name="Hou X."/>
            <person name="Wei L."/>
        </authorList>
    </citation>
    <scope>NUCLEOTIDE SEQUENCE</scope>
    <source>
        <strain evidence="5">KEN1</strain>
        <tissue evidence="5">Leaf</tissue>
    </source>
</reference>
<dbReference type="AlphaFoldDB" id="A0AAW2Y1G4"/>
<sequence>MSFVFHHHHLLPSPTAAHRVCYAALRFPAANPLARSTGTVFPSWKPVTVPPSFSLQCNAISRPPRTEEYIDVIQSGLPVIKWHEIVDDDTDQDSTHHHNKEEEEELIRDKIREMVELVRSMLQSMDDGEISVSPYDTAWVALVEDISAGGRPQFPASLEWISNNQLPDGSWGDSHTFSIYDRIINTLACVVALKSWNIHPDKTDKGILFIKENIYKLEGENEEHMPIGFEVALPSVIQMAKKLDIDIPVDSPGLQEIYARRELKLTRNLLGKKFRGSGHLMTRQWDSAFEASQLIFPGEKILADAGKFAAKFLQRKRANNELLDKWIITKDLPGEVGYALDVPWYASLPRVETRFYLEQYGGEDDVWIGKTLYRMPYVNNNTYLELAKLDYSNCQALHQQEWKSIRKWYRNCNLGEFELSESSLLVAYYIAAASVFEPERSNERLAWAKTAILMETIVSHPDLQQLSREQKRAFVNIFEQYGCILNYANGGRYETRNNIVSALIKTVNQLSLNILVAHGRDIHHSLNHAWHKWLKTWESEEGGDTIRQGVDAELLVRTLNLCRRGGRVSEETLLSHPKYNRLLHTTVSLCHHLRLFQHQKVQDSNGCMTTTGGIMTAEIESDMQELVKLVLTKSSDDLDSRTKHNFLTIARSYYYAAYFSAGTINFHIAKVLFERVL</sequence>
<dbReference type="InterPro" id="IPR005630">
    <property type="entry name" value="Terpene_synthase_metal-bd"/>
</dbReference>
<evidence type="ECO:0000256" key="2">
    <source>
        <dbReference type="ARBA" id="ARBA00022723"/>
    </source>
</evidence>
<organism evidence="5">
    <name type="scientific">Sesamum latifolium</name>
    <dbReference type="NCBI Taxonomy" id="2727402"/>
    <lineage>
        <taxon>Eukaryota</taxon>
        <taxon>Viridiplantae</taxon>
        <taxon>Streptophyta</taxon>
        <taxon>Embryophyta</taxon>
        <taxon>Tracheophyta</taxon>
        <taxon>Spermatophyta</taxon>
        <taxon>Magnoliopsida</taxon>
        <taxon>eudicotyledons</taxon>
        <taxon>Gunneridae</taxon>
        <taxon>Pentapetalae</taxon>
        <taxon>asterids</taxon>
        <taxon>lamiids</taxon>
        <taxon>Lamiales</taxon>
        <taxon>Pedaliaceae</taxon>
        <taxon>Sesamum</taxon>
    </lineage>
</organism>
<keyword evidence="2" id="KW-0479">Metal-binding</keyword>
<comment type="cofactor">
    <cofactor evidence="1">
        <name>Mg(2+)</name>
        <dbReference type="ChEBI" id="CHEBI:18420"/>
    </cofactor>
</comment>
<evidence type="ECO:0000256" key="1">
    <source>
        <dbReference type="ARBA" id="ARBA00001946"/>
    </source>
</evidence>
<dbReference type="GO" id="GO:0009686">
    <property type="term" value="P:gibberellin biosynthetic process"/>
    <property type="evidence" value="ECO:0007669"/>
    <property type="project" value="TreeGrafter"/>
</dbReference>
<keyword evidence="3" id="KW-0460">Magnesium</keyword>
<dbReference type="EMBL" id="JACGWN010000002">
    <property type="protein sequence ID" value="KAL0459526.1"/>
    <property type="molecule type" value="Genomic_DNA"/>
</dbReference>
<accession>A0AAW2Y1G4</accession>
<dbReference type="InterPro" id="IPR050148">
    <property type="entry name" value="Terpene_synthase-like"/>
</dbReference>
<dbReference type="SUPFAM" id="SSF48239">
    <property type="entry name" value="Terpenoid cyclases/Protein prenyltransferases"/>
    <property type="match status" value="2"/>
</dbReference>
<evidence type="ECO:0000259" key="4">
    <source>
        <dbReference type="Pfam" id="PF03936"/>
    </source>
</evidence>
<dbReference type="PANTHER" id="PTHR31739">
    <property type="entry name" value="ENT-COPALYL DIPHOSPHATE SYNTHASE, CHLOROPLASTIC"/>
    <property type="match status" value="1"/>
</dbReference>
<dbReference type="GO" id="GO:0010333">
    <property type="term" value="F:terpene synthase activity"/>
    <property type="evidence" value="ECO:0007669"/>
    <property type="project" value="InterPro"/>
</dbReference>
<dbReference type="InterPro" id="IPR008949">
    <property type="entry name" value="Isoprenoid_synthase_dom_sf"/>
</dbReference>
<dbReference type="Pfam" id="PF03936">
    <property type="entry name" value="Terpene_synth_C"/>
    <property type="match status" value="1"/>
</dbReference>
<gene>
    <name evidence="5" type="ORF">Slati_0579800</name>
</gene>
<evidence type="ECO:0000313" key="5">
    <source>
        <dbReference type="EMBL" id="KAL0459526.1"/>
    </source>
</evidence>
<dbReference type="Gene3D" id="1.50.10.160">
    <property type="match status" value="1"/>
</dbReference>
<dbReference type="GO" id="GO:0009507">
    <property type="term" value="C:chloroplast"/>
    <property type="evidence" value="ECO:0007669"/>
    <property type="project" value="TreeGrafter"/>
</dbReference>
<dbReference type="InterPro" id="IPR036965">
    <property type="entry name" value="Terpene_synth_N_sf"/>
</dbReference>
<comment type="caution">
    <text evidence="5">The sequence shown here is derived from an EMBL/GenBank/DDBJ whole genome shotgun (WGS) entry which is preliminary data.</text>
</comment>
<dbReference type="SFLD" id="SFLDG01014">
    <property type="entry name" value="Terpene_Cyclase_Like_1_N-term"/>
    <property type="match status" value="1"/>
</dbReference>
<dbReference type="Gene3D" id="1.10.600.10">
    <property type="entry name" value="Farnesyl Diphosphate Synthase"/>
    <property type="match status" value="1"/>
</dbReference>